<dbReference type="InterPro" id="IPR050300">
    <property type="entry name" value="GDXG_lipolytic_enzyme"/>
</dbReference>
<dbReference type="GO" id="GO:0004806">
    <property type="term" value="F:triacylglycerol lipase activity"/>
    <property type="evidence" value="ECO:0007669"/>
    <property type="project" value="TreeGrafter"/>
</dbReference>
<dbReference type="PANTHER" id="PTHR48081:SF30">
    <property type="entry name" value="ACETYL-HYDROLASE LIPR-RELATED"/>
    <property type="match status" value="1"/>
</dbReference>
<gene>
    <name evidence="4" type="ordered locus">BN118_1709</name>
</gene>
<protein>
    <submittedName>
        <fullName evidence="4">Esterase</fullName>
    </submittedName>
</protein>
<keyword evidence="2" id="KW-0378">Hydrolase</keyword>
<dbReference type="SUPFAM" id="SSF53474">
    <property type="entry name" value="alpha/beta-Hydrolases"/>
    <property type="match status" value="1"/>
</dbReference>
<sequence length="291" mass="30934">MTARDPLAAIRARLAEVTACWQAAESLAQIRASFADYLAEVGPRGAAMARPRPQPLAPALAGAWIGQGARRALYCHGGGFQIGGIASHASLIARLAEAGQARILAVEYRFAPEHRYPAAIDDAFAAYQWLLANDGAPAAIIGDSAGGALALQTAQRARDAGLPLPRSLVLLSPWLDLSMQGRSYVELAEQDIFSKPAQLRAMARSYLGHLGPPPASPLWDDLSGLPPIVVHAGAHDITLDDSHTLAARVRAAGGQVQLQVFPGMCHHFQIYEALAEAQESIDALGRHLRQD</sequence>
<feature type="domain" description="Alpha/beta hydrolase fold-3" evidence="3">
    <location>
        <begin position="73"/>
        <end position="269"/>
    </location>
</feature>
<keyword evidence="5" id="KW-1185">Reference proteome</keyword>
<dbReference type="Pfam" id="PF07859">
    <property type="entry name" value="Abhydrolase_3"/>
    <property type="match status" value="1"/>
</dbReference>
<dbReference type="InterPro" id="IPR029058">
    <property type="entry name" value="AB_hydrolase_fold"/>
</dbReference>
<dbReference type="InterPro" id="IPR013094">
    <property type="entry name" value="AB_hydrolase_3"/>
</dbReference>
<dbReference type="Gene3D" id="3.40.50.1820">
    <property type="entry name" value="alpha/beta hydrolase"/>
    <property type="match status" value="1"/>
</dbReference>
<evidence type="ECO:0000313" key="4">
    <source>
        <dbReference type="EMBL" id="CCJ63134.1"/>
    </source>
</evidence>
<dbReference type="KEGG" id="bper:BN118_1709"/>
<dbReference type="PANTHER" id="PTHR48081">
    <property type="entry name" value="AB HYDROLASE SUPERFAMILY PROTEIN C4A8.06C"/>
    <property type="match status" value="1"/>
</dbReference>
<dbReference type="eggNOG" id="COG0657">
    <property type="taxonomic scope" value="Bacteria"/>
</dbReference>
<evidence type="ECO:0000256" key="2">
    <source>
        <dbReference type="ARBA" id="ARBA00022801"/>
    </source>
</evidence>
<dbReference type="RefSeq" id="WP_014905748.1">
    <property type="nucleotide sequence ID" value="NC_018518.1"/>
</dbReference>
<reference evidence="4 5" key="1">
    <citation type="journal article" date="2012" name="BMC Genomics">
        <title>Comparative genomics of the classical Bordetella subspecies: the evolution and exchange of virulence-associated diversity amongst closely related pathogens.</title>
        <authorList>
            <person name="Park J."/>
            <person name="Zhang Y."/>
            <person name="Buboltz A.M."/>
            <person name="Zhang X."/>
            <person name="Schuster S.C."/>
            <person name="Ahuja U."/>
            <person name="Liu M."/>
            <person name="Miller J.F."/>
            <person name="Sebaihia M."/>
            <person name="Bentley S.D."/>
            <person name="Parkhill J."/>
            <person name="Harvill E.T."/>
        </authorList>
    </citation>
    <scope>NUCLEOTIDE SEQUENCE [LARGE SCALE GENOMIC DNA]</scope>
    <source>
        <strain evidence="5">ATCC 9797 / DSM 5571 / CCUG 30873 / LMG 14455 / NCTC 10739 / 18323</strain>
    </source>
</reference>
<name>A0A0T7CNN4_BORP1</name>
<evidence type="ECO:0000259" key="3">
    <source>
        <dbReference type="Pfam" id="PF07859"/>
    </source>
</evidence>
<accession>A0A0T7CNN4</accession>
<dbReference type="EMBL" id="HE965805">
    <property type="protein sequence ID" value="CCJ63134.1"/>
    <property type="molecule type" value="Genomic_DNA"/>
</dbReference>
<proteinExistence type="inferred from homology"/>
<dbReference type="Proteomes" id="UP000005250">
    <property type="component" value="Chromosome"/>
</dbReference>
<comment type="similarity">
    <text evidence="1">Belongs to the 'GDXG' lipolytic enzyme family.</text>
</comment>
<evidence type="ECO:0000313" key="5">
    <source>
        <dbReference type="Proteomes" id="UP000005250"/>
    </source>
</evidence>
<dbReference type="AlphaFoldDB" id="A0A0T7CNN4"/>
<evidence type="ECO:0000256" key="1">
    <source>
        <dbReference type="ARBA" id="ARBA00010515"/>
    </source>
</evidence>
<dbReference type="HOGENOM" id="CLU_012494_13_0_4"/>
<organism evidence="4 5">
    <name type="scientific">Bordetella pertussis (strain ATCC 9797 / DSM 5571 / CCUG 30873 / LMG 14455 / NCTC 10739 / 18323)</name>
    <dbReference type="NCBI Taxonomy" id="568706"/>
    <lineage>
        <taxon>Bacteria</taxon>
        <taxon>Pseudomonadati</taxon>
        <taxon>Pseudomonadota</taxon>
        <taxon>Betaproteobacteria</taxon>
        <taxon>Burkholderiales</taxon>
        <taxon>Alcaligenaceae</taxon>
        <taxon>Bordetella</taxon>
    </lineage>
</organism>